<dbReference type="Proteomes" id="UP000828390">
    <property type="component" value="Unassembled WGS sequence"/>
</dbReference>
<reference evidence="1" key="2">
    <citation type="submission" date="2020-11" db="EMBL/GenBank/DDBJ databases">
        <authorList>
            <person name="McCartney M.A."/>
            <person name="Auch B."/>
            <person name="Kono T."/>
            <person name="Mallez S."/>
            <person name="Becker A."/>
            <person name="Gohl D.M."/>
            <person name="Silverstein K.A.T."/>
            <person name="Koren S."/>
            <person name="Bechman K.B."/>
            <person name="Herman A."/>
            <person name="Abrahante J.E."/>
            <person name="Garbe J."/>
        </authorList>
    </citation>
    <scope>NUCLEOTIDE SEQUENCE</scope>
    <source>
        <strain evidence="1">Duluth1</strain>
        <tissue evidence="1">Whole animal</tissue>
    </source>
</reference>
<dbReference type="AlphaFoldDB" id="A0A9D4G868"/>
<sequence length="58" mass="6800">MALCTSNVESGSYREERKVDFNEILPVRKLLRKEEYVLHPMNQKVHRILDGDIQLTVS</sequence>
<keyword evidence="2" id="KW-1185">Reference proteome</keyword>
<comment type="caution">
    <text evidence="1">The sequence shown here is derived from an EMBL/GenBank/DDBJ whole genome shotgun (WGS) entry which is preliminary data.</text>
</comment>
<accession>A0A9D4G868</accession>
<protein>
    <submittedName>
        <fullName evidence="1">Uncharacterized protein</fullName>
    </submittedName>
</protein>
<proteinExistence type="predicted"/>
<evidence type="ECO:0000313" key="1">
    <source>
        <dbReference type="EMBL" id="KAH3812320.1"/>
    </source>
</evidence>
<dbReference type="EMBL" id="JAIWYP010000006">
    <property type="protein sequence ID" value="KAH3812320.1"/>
    <property type="molecule type" value="Genomic_DNA"/>
</dbReference>
<gene>
    <name evidence="1" type="ORF">DPMN_140749</name>
</gene>
<evidence type="ECO:0000313" key="2">
    <source>
        <dbReference type="Proteomes" id="UP000828390"/>
    </source>
</evidence>
<reference evidence="1" key="1">
    <citation type="journal article" date="2019" name="bioRxiv">
        <title>The Genome of the Zebra Mussel, Dreissena polymorpha: A Resource for Invasive Species Research.</title>
        <authorList>
            <person name="McCartney M.A."/>
            <person name="Auch B."/>
            <person name="Kono T."/>
            <person name="Mallez S."/>
            <person name="Zhang Y."/>
            <person name="Obille A."/>
            <person name="Becker A."/>
            <person name="Abrahante J.E."/>
            <person name="Garbe J."/>
            <person name="Badalamenti J.P."/>
            <person name="Herman A."/>
            <person name="Mangelson H."/>
            <person name="Liachko I."/>
            <person name="Sullivan S."/>
            <person name="Sone E.D."/>
            <person name="Koren S."/>
            <person name="Silverstein K.A.T."/>
            <person name="Beckman K.B."/>
            <person name="Gohl D.M."/>
        </authorList>
    </citation>
    <scope>NUCLEOTIDE SEQUENCE</scope>
    <source>
        <strain evidence="1">Duluth1</strain>
        <tissue evidence="1">Whole animal</tissue>
    </source>
</reference>
<organism evidence="1 2">
    <name type="scientific">Dreissena polymorpha</name>
    <name type="common">Zebra mussel</name>
    <name type="synonym">Mytilus polymorpha</name>
    <dbReference type="NCBI Taxonomy" id="45954"/>
    <lineage>
        <taxon>Eukaryota</taxon>
        <taxon>Metazoa</taxon>
        <taxon>Spiralia</taxon>
        <taxon>Lophotrochozoa</taxon>
        <taxon>Mollusca</taxon>
        <taxon>Bivalvia</taxon>
        <taxon>Autobranchia</taxon>
        <taxon>Heteroconchia</taxon>
        <taxon>Euheterodonta</taxon>
        <taxon>Imparidentia</taxon>
        <taxon>Neoheterodontei</taxon>
        <taxon>Myida</taxon>
        <taxon>Dreissenoidea</taxon>
        <taxon>Dreissenidae</taxon>
        <taxon>Dreissena</taxon>
    </lineage>
</organism>
<name>A0A9D4G868_DREPO</name>